<evidence type="ECO:0000313" key="2">
    <source>
        <dbReference type="Proteomes" id="UP000000225"/>
    </source>
</evidence>
<dbReference type="eggNOG" id="ENOG50348M6">
    <property type="taxonomic scope" value="Bacteria"/>
</dbReference>
<dbReference type="HOGENOM" id="CLU_2230746_0_0_6"/>
<reference evidence="2" key="1">
    <citation type="journal article" date="2008" name="BMC Genomics">
        <title>The genome of Aeromonas salmonicida subsp. salmonicida A449: insights into the evolution of a fish pathogen.</title>
        <authorList>
            <person name="Reith M.E."/>
            <person name="Singh R.K."/>
            <person name="Curtis B."/>
            <person name="Boyd J.M."/>
            <person name="Bouevitch A."/>
            <person name="Kimball J."/>
            <person name="Munholland J."/>
            <person name="Murphy C."/>
            <person name="Sarty D."/>
            <person name="Williams J."/>
            <person name="Nash J.H."/>
            <person name="Johnson S.C."/>
            <person name="Brown L.L."/>
        </authorList>
    </citation>
    <scope>NUCLEOTIDE SEQUENCE [LARGE SCALE GENOMIC DNA]</scope>
    <source>
        <strain evidence="2">A449</strain>
    </source>
</reference>
<organism evidence="1 2">
    <name type="scientific">Aeromonas salmonicida (strain A449)</name>
    <dbReference type="NCBI Taxonomy" id="382245"/>
    <lineage>
        <taxon>Bacteria</taxon>
        <taxon>Pseudomonadati</taxon>
        <taxon>Pseudomonadota</taxon>
        <taxon>Gammaproteobacteria</taxon>
        <taxon>Aeromonadales</taxon>
        <taxon>Aeromonadaceae</taxon>
        <taxon>Aeromonas</taxon>
    </lineage>
</organism>
<dbReference type="KEGG" id="asa:ASA_1277"/>
<dbReference type="RefSeq" id="WP_011898484.1">
    <property type="nucleotide sequence ID" value="NC_009348.1"/>
</dbReference>
<accession>A4SKG2</accession>
<protein>
    <submittedName>
        <fullName evidence="1">Uncharacterized protein</fullName>
    </submittedName>
</protein>
<name>A4SKG2_AERS4</name>
<sequence>MKKIEGFQGKAPKIKGDGNIEYYLWIDDLGALYVQMFENNINTTTPGTFDSLLFPVAQYIINRCSDDKMSVSQGYHISTGEVECIQNNNTSAFLKAVLRHLLPCS</sequence>
<evidence type="ECO:0000313" key="1">
    <source>
        <dbReference type="EMBL" id="ABO89384.1"/>
    </source>
</evidence>
<dbReference type="EMBL" id="CP000644">
    <property type="protein sequence ID" value="ABO89384.1"/>
    <property type="molecule type" value="Genomic_DNA"/>
</dbReference>
<dbReference type="Proteomes" id="UP000000225">
    <property type="component" value="Chromosome"/>
</dbReference>
<gene>
    <name evidence="1" type="ordered locus">ASA_1277</name>
</gene>
<dbReference type="AlphaFoldDB" id="A4SKG2"/>
<proteinExistence type="predicted"/>